<dbReference type="InterPro" id="IPR002213">
    <property type="entry name" value="UDP_glucos_trans"/>
</dbReference>
<evidence type="ECO:0000313" key="5">
    <source>
        <dbReference type="Proteomes" id="UP001321014"/>
    </source>
</evidence>
<proteinExistence type="predicted"/>
<comment type="caution">
    <text evidence="4">The sequence shown here is derived from an EMBL/GenBank/DDBJ whole genome shotgun (WGS) entry which is preliminary data.</text>
</comment>
<accession>A0ABT2WVR4</accession>
<dbReference type="SUPFAM" id="SSF53756">
    <property type="entry name" value="UDP-Glycosyltransferase/glycogen phosphorylase"/>
    <property type="match status" value="1"/>
</dbReference>
<dbReference type="PANTHER" id="PTHR48043:SF145">
    <property type="entry name" value="FI06409P-RELATED"/>
    <property type="match status" value="1"/>
</dbReference>
<dbReference type="RefSeq" id="WP_263389862.1">
    <property type="nucleotide sequence ID" value="NZ_JAOVQN010000025.1"/>
</dbReference>
<reference evidence="4 5" key="1">
    <citation type="submission" date="2022-10" db="EMBL/GenBank/DDBJ databases">
        <title>Ruegeria sp. nov., isolated from ocean surface water.</title>
        <authorList>
            <person name="He W."/>
            <person name="Wang L."/>
            <person name="Zhang D.-F."/>
        </authorList>
    </citation>
    <scope>NUCLEOTIDE SEQUENCE [LARGE SCALE GENOMIC DNA]</scope>
    <source>
        <strain evidence="4 5">WL0004</strain>
    </source>
</reference>
<name>A0ABT2WVR4_9RHOB</name>
<keyword evidence="2" id="KW-0808">Transferase</keyword>
<protein>
    <submittedName>
        <fullName evidence="4">Glycosyltransferase</fullName>
    </submittedName>
</protein>
<feature type="domain" description="Erythromycin biosynthesis protein CIII-like C-terminal" evidence="3">
    <location>
        <begin position="300"/>
        <end position="420"/>
    </location>
</feature>
<dbReference type="Pfam" id="PF06722">
    <property type="entry name" value="EryCIII-like_C"/>
    <property type="match status" value="1"/>
</dbReference>
<dbReference type="Gene3D" id="3.40.50.2000">
    <property type="entry name" value="Glycogen Phosphorylase B"/>
    <property type="match status" value="2"/>
</dbReference>
<evidence type="ECO:0000256" key="1">
    <source>
        <dbReference type="ARBA" id="ARBA00022676"/>
    </source>
</evidence>
<dbReference type="CDD" id="cd03784">
    <property type="entry name" value="GT1_Gtf-like"/>
    <property type="match status" value="1"/>
</dbReference>
<gene>
    <name evidence="4" type="ORF">OEZ49_19580</name>
</gene>
<evidence type="ECO:0000256" key="2">
    <source>
        <dbReference type="ARBA" id="ARBA00022679"/>
    </source>
</evidence>
<dbReference type="PANTHER" id="PTHR48043">
    <property type="entry name" value="EG:EG0003.4 PROTEIN-RELATED"/>
    <property type="match status" value="1"/>
</dbReference>
<dbReference type="InterPro" id="IPR010610">
    <property type="entry name" value="EryCIII-like_C"/>
</dbReference>
<evidence type="ECO:0000313" key="4">
    <source>
        <dbReference type="EMBL" id="MCU9839973.1"/>
    </source>
</evidence>
<sequence length="433" mass="48206">MSAEPIIALFPEASFGAALNCVGIAQALRERGGRPVFICHPGFTGVFAEYGFQEYHLPAGDQSRENADDYWQRFIQTHLPNFRKDAWEQLDTYVAPTWDAIVNTVETVEDALSDLLSMIQPDAILLDNVIMFPAVARANCPWVRVVSCAETELPDANVPPYLSGLRPESTTDRKRFERTYEKAVRSAHKRYNRFRKKRGLEPLAPAIFLEPSPDLNLLLAPSAVRYHRKLPLCEPQFVYLEGCVRNETKFDFPHLKRSDTPLVYMSFGSLGAIDTGIITRMLNVFSSIQAQFLVNVGGFLESYGNVPDNVLLGSWFPQPSVVAECDLFIHHGGNNSFCEALYFGVPSLLLPYCWDGFDNAQRAEATGTGRWLDRNNWSEAELQGIVESMLASKDMKARLASISTTMQAAPGPVKSADAIMSMLARNQDAVPVG</sequence>
<keyword evidence="5" id="KW-1185">Reference proteome</keyword>
<evidence type="ECO:0000259" key="3">
    <source>
        <dbReference type="Pfam" id="PF06722"/>
    </source>
</evidence>
<dbReference type="Proteomes" id="UP001321014">
    <property type="component" value="Unassembled WGS sequence"/>
</dbReference>
<dbReference type="InterPro" id="IPR050271">
    <property type="entry name" value="UDP-glycosyltransferase"/>
</dbReference>
<organism evidence="4 5">
    <name type="scientific">Ruegeria marisflavi</name>
    <dbReference type="NCBI Taxonomy" id="2984152"/>
    <lineage>
        <taxon>Bacteria</taxon>
        <taxon>Pseudomonadati</taxon>
        <taxon>Pseudomonadota</taxon>
        <taxon>Alphaproteobacteria</taxon>
        <taxon>Rhodobacterales</taxon>
        <taxon>Roseobacteraceae</taxon>
        <taxon>Ruegeria</taxon>
    </lineage>
</organism>
<dbReference type="EMBL" id="JAOVQN010000025">
    <property type="protein sequence ID" value="MCU9839973.1"/>
    <property type="molecule type" value="Genomic_DNA"/>
</dbReference>
<keyword evidence="1" id="KW-0328">Glycosyltransferase</keyword>